<evidence type="ECO:0000313" key="3">
    <source>
        <dbReference type="EMBL" id="CDW86915.1"/>
    </source>
</evidence>
<keyword evidence="4" id="KW-1185">Reference proteome</keyword>
<gene>
    <name evidence="3" type="primary">Contig5391.g5765</name>
    <name evidence="3" type="ORF">STYLEM_16015</name>
</gene>
<sequence>MSNQGQADIKKIQDSSKQAIQSKKNAIQKLRQIKQKLEDYLRGCNVASTAGNMAQIAGTLMLFTPLVLFGAAAIAAGTITNISSDAFSSSKENGTMKEVAQLIDNDTDQTARFIECLSSIGEKIEKKIQSKVQKKVINKALEAVLGKDTQILKIYKAAKSSKKFSKAFQMAADLQKTAKVGKAAVSVTSVARQLKGGLFVAVGVGISVYEIIQTWTADNQTVGKLNFIIKNLEEQLKDLNELHNYSLK</sequence>
<dbReference type="GO" id="GO:0016020">
    <property type="term" value="C:membrane"/>
    <property type="evidence" value="ECO:0007669"/>
    <property type="project" value="TreeGrafter"/>
</dbReference>
<comment type="similarity">
    <text evidence="1">Belongs to the apolipoprotein L family.</text>
</comment>
<evidence type="ECO:0000313" key="4">
    <source>
        <dbReference type="Proteomes" id="UP000039865"/>
    </source>
</evidence>
<evidence type="ECO:0000256" key="1">
    <source>
        <dbReference type="ARBA" id="ARBA00010090"/>
    </source>
</evidence>
<dbReference type="Proteomes" id="UP000039865">
    <property type="component" value="Unassembled WGS sequence"/>
</dbReference>
<dbReference type="InterPro" id="IPR008405">
    <property type="entry name" value="ApoL"/>
</dbReference>
<organism evidence="3 4">
    <name type="scientific">Stylonychia lemnae</name>
    <name type="common">Ciliate</name>
    <dbReference type="NCBI Taxonomy" id="5949"/>
    <lineage>
        <taxon>Eukaryota</taxon>
        <taxon>Sar</taxon>
        <taxon>Alveolata</taxon>
        <taxon>Ciliophora</taxon>
        <taxon>Intramacronucleata</taxon>
        <taxon>Spirotrichea</taxon>
        <taxon>Stichotrichia</taxon>
        <taxon>Sporadotrichida</taxon>
        <taxon>Oxytrichidae</taxon>
        <taxon>Stylonychinae</taxon>
        <taxon>Stylonychia</taxon>
    </lineage>
</organism>
<name>A0A078AWV7_STYLE</name>
<protein>
    <submittedName>
        <fullName evidence="3">Uncharacterized protein</fullName>
    </submittedName>
</protein>
<proteinExistence type="inferred from homology"/>
<evidence type="ECO:0000256" key="2">
    <source>
        <dbReference type="SAM" id="Coils"/>
    </source>
</evidence>
<dbReference type="PANTHER" id="PTHR14096">
    <property type="entry name" value="APOLIPOPROTEIN L"/>
    <property type="match status" value="1"/>
</dbReference>
<dbReference type="EMBL" id="CCKQ01015109">
    <property type="protein sequence ID" value="CDW86915.1"/>
    <property type="molecule type" value="Genomic_DNA"/>
</dbReference>
<keyword evidence="2" id="KW-0175">Coiled coil</keyword>
<feature type="coiled-coil region" evidence="2">
    <location>
        <begin position="16"/>
        <end position="43"/>
    </location>
</feature>
<dbReference type="GO" id="GO:0008289">
    <property type="term" value="F:lipid binding"/>
    <property type="evidence" value="ECO:0007669"/>
    <property type="project" value="InterPro"/>
</dbReference>
<dbReference type="GO" id="GO:0006869">
    <property type="term" value="P:lipid transport"/>
    <property type="evidence" value="ECO:0007669"/>
    <property type="project" value="InterPro"/>
</dbReference>
<dbReference type="GO" id="GO:0005576">
    <property type="term" value="C:extracellular region"/>
    <property type="evidence" value="ECO:0007669"/>
    <property type="project" value="InterPro"/>
</dbReference>
<dbReference type="PANTHER" id="PTHR14096:SF28">
    <property type="entry name" value="APOLIPOPROTEIN L, 1-RELATED"/>
    <property type="match status" value="1"/>
</dbReference>
<accession>A0A078AWV7</accession>
<dbReference type="InParanoid" id="A0A078AWV7"/>
<dbReference type="AlphaFoldDB" id="A0A078AWV7"/>
<dbReference type="GO" id="GO:0042157">
    <property type="term" value="P:lipoprotein metabolic process"/>
    <property type="evidence" value="ECO:0007669"/>
    <property type="project" value="InterPro"/>
</dbReference>
<reference evidence="3 4" key="1">
    <citation type="submission" date="2014-06" db="EMBL/GenBank/DDBJ databases">
        <authorList>
            <person name="Swart Estienne"/>
        </authorList>
    </citation>
    <scope>NUCLEOTIDE SEQUENCE [LARGE SCALE GENOMIC DNA]</scope>
    <source>
        <strain evidence="3 4">130c</strain>
    </source>
</reference>